<dbReference type="Gene3D" id="1.10.10.10">
    <property type="entry name" value="Winged helix-like DNA-binding domain superfamily/Winged helix DNA-binding domain"/>
    <property type="match status" value="1"/>
</dbReference>
<dbReference type="Gene3D" id="3.30.70.920">
    <property type="match status" value="1"/>
</dbReference>
<evidence type="ECO:0000256" key="2">
    <source>
        <dbReference type="ARBA" id="ARBA00023125"/>
    </source>
</evidence>
<protein>
    <submittedName>
        <fullName evidence="5">Lrp/AsnC family transcriptional regulator</fullName>
    </submittedName>
</protein>
<dbReference type="GO" id="GO:0043200">
    <property type="term" value="P:response to amino acid"/>
    <property type="evidence" value="ECO:0007669"/>
    <property type="project" value="TreeGrafter"/>
</dbReference>
<dbReference type="SUPFAM" id="SSF54909">
    <property type="entry name" value="Dimeric alpha+beta barrel"/>
    <property type="match status" value="1"/>
</dbReference>
<dbReference type="PANTHER" id="PTHR30154:SF53">
    <property type="entry name" value="HTH-TYPE TRANSCRIPTIONAL REGULATOR LRPC"/>
    <property type="match status" value="1"/>
</dbReference>
<evidence type="ECO:0000313" key="6">
    <source>
        <dbReference type="Proteomes" id="UP000294739"/>
    </source>
</evidence>
<dbReference type="OrthoDB" id="5243753at2"/>
<dbReference type="PROSITE" id="PS50956">
    <property type="entry name" value="HTH_ASNC_2"/>
    <property type="match status" value="1"/>
</dbReference>
<feature type="domain" description="HTH asnC-type" evidence="4">
    <location>
        <begin position="1"/>
        <end position="62"/>
    </location>
</feature>
<dbReference type="InterPro" id="IPR019885">
    <property type="entry name" value="Tscrpt_reg_HTH_AsnC-type_CS"/>
</dbReference>
<dbReference type="PRINTS" id="PR00033">
    <property type="entry name" value="HTHASNC"/>
</dbReference>
<evidence type="ECO:0000256" key="3">
    <source>
        <dbReference type="ARBA" id="ARBA00023163"/>
    </source>
</evidence>
<evidence type="ECO:0000313" key="5">
    <source>
        <dbReference type="EMBL" id="TDE10889.1"/>
    </source>
</evidence>
<proteinExistence type="predicted"/>
<dbReference type="InterPro" id="IPR011008">
    <property type="entry name" value="Dimeric_a/b-barrel"/>
</dbReference>
<dbReference type="SUPFAM" id="SSF46785">
    <property type="entry name" value="Winged helix' DNA-binding domain"/>
    <property type="match status" value="1"/>
</dbReference>
<keyword evidence="2" id="KW-0238">DNA-binding</keyword>
<dbReference type="Pfam" id="PF01037">
    <property type="entry name" value="AsnC_trans_reg"/>
    <property type="match status" value="1"/>
</dbReference>
<dbReference type="InterPro" id="IPR019888">
    <property type="entry name" value="Tscrpt_reg_AsnC-like"/>
</dbReference>
<dbReference type="InterPro" id="IPR000485">
    <property type="entry name" value="AsnC-type_HTH_dom"/>
</dbReference>
<dbReference type="SMART" id="SM00344">
    <property type="entry name" value="HTH_ASNC"/>
    <property type="match status" value="1"/>
</dbReference>
<dbReference type="InterPro" id="IPR036390">
    <property type="entry name" value="WH_DNA-bd_sf"/>
</dbReference>
<evidence type="ECO:0000259" key="4">
    <source>
        <dbReference type="PROSITE" id="PS50956"/>
    </source>
</evidence>
<comment type="caution">
    <text evidence="5">The sequence shown here is derived from an EMBL/GenBank/DDBJ whole genome shotgun (WGS) entry which is preliminary data.</text>
</comment>
<dbReference type="GO" id="GO:0043565">
    <property type="term" value="F:sequence-specific DNA binding"/>
    <property type="evidence" value="ECO:0007669"/>
    <property type="project" value="InterPro"/>
</dbReference>
<organism evidence="5 6">
    <name type="scientific">Jiangella asiatica</name>
    <dbReference type="NCBI Taxonomy" id="2530372"/>
    <lineage>
        <taxon>Bacteria</taxon>
        <taxon>Bacillati</taxon>
        <taxon>Actinomycetota</taxon>
        <taxon>Actinomycetes</taxon>
        <taxon>Jiangellales</taxon>
        <taxon>Jiangellaceae</taxon>
        <taxon>Jiangella</taxon>
    </lineage>
</organism>
<dbReference type="InterPro" id="IPR036388">
    <property type="entry name" value="WH-like_DNA-bd_sf"/>
</dbReference>
<dbReference type="EMBL" id="SMKZ01000012">
    <property type="protein sequence ID" value="TDE10889.1"/>
    <property type="molecule type" value="Genomic_DNA"/>
</dbReference>
<dbReference type="PANTHER" id="PTHR30154">
    <property type="entry name" value="LEUCINE-RESPONSIVE REGULATORY PROTEIN"/>
    <property type="match status" value="1"/>
</dbReference>
<accession>A0A4R5DB67</accession>
<keyword evidence="3" id="KW-0804">Transcription</keyword>
<dbReference type="InterPro" id="IPR019887">
    <property type="entry name" value="Tscrpt_reg_AsnC/Lrp_C"/>
</dbReference>
<evidence type="ECO:0000256" key="1">
    <source>
        <dbReference type="ARBA" id="ARBA00023015"/>
    </source>
</evidence>
<dbReference type="Proteomes" id="UP000294739">
    <property type="component" value="Unassembled WGS sequence"/>
</dbReference>
<dbReference type="GO" id="GO:0005829">
    <property type="term" value="C:cytosol"/>
    <property type="evidence" value="ECO:0007669"/>
    <property type="project" value="TreeGrafter"/>
</dbReference>
<gene>
    <name evidence="5" type="ORF">E1269_10400</name>
</gene>
<sequence length="156" mass="16975">MDTVDARLVAALRANGRASYAELGRLVGLSGPSIQERVRRLEERGVITGYRATVNPTALGLGLTALIGLVLSDSAGHDEVGARLEDVPEVEDCWFIAGDEAYMLKVRVGDVEGLERLLNRLVRVEGVARTRTTLIISARFEDRQVEASDEELVGSR</sequence>
<name>A0A4R5DB67_9ACTN</name>
<dbReference type="RefSeq" id="WP_131894088.1">
    <property type="nucleotide sequence ID" value="NZ_SMKZ01000012.1"/>
</dbReference>
<dbReference type="Pfam" id="PF13404">
    <property type="entry name" value="HTH_AsnC-type"/>
    <property type="match status" value="1"/>
</dbReference>
<dbReference type="InParanoid" id="A0A4R5DB67"/>
<keyword evidence="1" id="KW-0805">Transcription regulation</keyword>
<keyword evidence="6" id="KW-1185">Reference proteome</keyword>
<reference evidence="5 6" key="1">
    <citation type="submission" date="2019-03" db="EMBL/GenBank/DDBJ databases">
        <title>Draft genome sequences of novel Actinobacteria.</title>
        <authorList>
            <person name="Sahin N."/>
            <person name="Ay H."/>
            <person name="Saygin H."/>
        </authorList>
    </citation>
    <scope>NUCLEOTIDE SEQUENCE [LARGE SCALE GENOMIC DNA]</scope>
    <source>
        <strain evidence="5 6">5K138</strain>
    </source>
</reference>
<dbReference type="PROSITE" id="PS00519">
    <property type="entry name" value="HTH_ASNC_1"/>
    <property type="match status" value="1"/>
</dbReference>
<dbReference type="AlphaFoldDB" id="A0A4R5DB67"/>